<dbReference type="EC" id="2.1.1.228" evidence="5 15"/>
<gene>
    <name evidence="15" type="primary">trmD</name>
    <name evidence="19" type="ORF">WS70_12500</name>
</gene>
<evidence type="ECO:0000313" key="20">
    <source>
        <dbReference type="Proteomes" id="UP000062519"/>
    </source>
</evidence>
<evidence type="ECO:0000256" key="9">
    <source>
        <dbReference type="ARBA" id="ARBA00022679"/>
    </source>
</evidence>
<dbReference type="FunFam" id="3.40.1280.10:FF:000001">
    <property type="entry name" value="tRNA (guanine-N(1)-)-methyltransferase"/>
    <property type="match status" value="1"/>
</dbReference>
<dbReference type="FunFam" id="1.10.1270.20:FF:000001">
    <property type="entry name" value="tRNA (guanine-N(1)-)-methyltransferase"/>
    <property type="match status" value="1"/>
</dbReference>
<evidence type="ECO:0000256" key="8">
    <source>
        <dbReference type="ARBA" id="ARBA00022603"/>
    </source>
</evidence>
<evidence type="ECO:0000256" key="16">
    <source>
        <dbReference type="PIRSR" id="PIRSR000386-1"/>
    </source>
</evidence>
<sequence length="264" mass="29091">MDEATQSAIQFDVVTLFPEMFRALTDWGITSRAVKQGRFGLRTWNPRDFTADNYRTVDDRPYGGGPGMVMLAKPLEAAIGAAKAAQAAQGAATSRVVMMSPQGAPLTHDRVMRMVAEPGVVLLCGRYEAIDQRLIDRCVDEELSLGDFVLSGGELPAMALMDAVVRQLPGVLNDAQSAVQDSFADGLLDCPHYTRPEEYEGVRVPDVLLGGHHAEIERWRRQEALRNTLAKRPDLIARARREKLLSRADEAWLASLAKEAKQAF</sequence>
<evidence type="ECO:0000256" key="4">
    <source>
        <dbReference type="ARBA" id="ARBA00011738"/>
    </source>
</evidence>
<dbReference type="InterPro" id="IPR016009">
    <property type="entry name" value="tRNA_MeTrfase_TRMD/TRM10"/>
</dbReference>
<evidence type="ECO:0000256" key="15">
    <source>
        <dbReference type="HAMAP-Rule" id="MF_00605"/>
    </source>
</evidence>
<evidence type="ECO:0000256" key="13">
    <source>
        <dbReference type="ARBA" id="ARBA00033392"/>
    </source>
</evidence>
<evidence type="ECO:0000256" key="17">
    <source>
        <dbReference type="RuleBase" id="RU003464"/>
    </source>
</evidence>
<dbReference type="HAMAP" id="MF_00605">
    <property type="entry name" value="TrmD"/>
    <property type="match status" value="1"/>
</dbReference>
<dbReference type="EMBL" id="CP013386">
    <property type="protein sequence ID" value="AOJ02547.1"/>
    <property type="molecule type" value="Genomic_DNA"/>
</dbReference>
<evidence type="ECO:0000256" key="5">
    <source>
        <dbReference type="ARBA" id="ARBA00012807"/>
    </source>
</evidence>
<evidence type="ECO:0000256" key="1">
    <source>
        <dbReference type="ARBA" id="ARBA00002634"/>
    </source>
</evidence>
<proteinExistence type="inferred from homology"/>
<dbReference type="Proteomes" id="UP000062519">
    <property type="component" value="Chromosome 1"/>
</dbReference>
<dbReference type="PANTHER" id="PTHR46417:SF1">
    <property type="entry name" value="TRNA (GUANINE-N(1)-)-METHYLTRANSFERASE"/>
    <property type="match status" value="1"/>
</dbReference>
<accession>A0A1B4FFT5</accession>
<dbReference type="NCBIfam" id="TIGR00088">
    <property type="entry name" value="trmD"/>
    <property type="match status" value="1"/>
</dbReference>
<keyword evidence="9 15" id="KW-0808">Transferase</keyword>
<dbReference type="GO" id="GO:0002939">
    <property type="term" value="P:tRNA N1-guanine methylation"/>
    <property type="evidence" value="ECO:0007669"/>
    <property type="project" value="TreeGrafter"/>
</dbReference>
<dbReference type="PANTHER" id="PTHR46417">
    <property type="entry name" value="TRNA (GUANINE-N(1)-)-METHYLTRANSFERASE"/>
    <property type="match status" value="1"/>
</dbReference>
<comment type="subcellular location">
    <subcellularLocation>
        <location evidence="2 15 17">Cytoplasm</location>
    </subcellularLocation>
</comment>
<dbReference type="GO" id="GO:0052906">
    <property type="term" value="F:tRNA (guanine(37)-N1)-methyltransferase activity"/>
    <property type="evidence" value="ECO:0007669"/>
    <property type="project" value="UniProtKB-UniRule"/>
</dbReference>
<dbReference type="InterPro" id="IPR029026">
    <property type="entry name" value="tRNA_m1G_MTases_N"/>
</dbReference>
<dbReference type="Pfam" id="PF01746">
    <property type="entry name" value="tRNA_m1G_MT"/>
    <property type="match status" value="1"/>
</dbReference>
<evidence type="ECO:0000313" key="19">
    <source>
        <dbReference type="EMBL" id="AOJ02547.1"/>
    </source>
</evidence>
<evidence type="ECO:0000256" key="3">
    <source>
        <dbReference type="ARBA" id="ARBA00007630"/>
    </source>
</evidence>
<dbReference type="PIRSF" id="PIRSF000386">
    <property type="entry name" value="tRNA_mtase"/>
    <property type="match status" value="1"/>
</dbReference>
<dbReference type="Gene3D" id="3.40.1280.10">
    <property type="match status" value="1"/>
</dbReference>
<dbReference type="NCBIfam" id="NF000648">
    <property type="entry name" value="PRK00026.1"/>
    <property type="match status" value="1"/>
</dbReference>
<dbReference type="InterPro" id="IPR029028">
    <property type="entry name" value="Alpha/beta_knot_MTases"/>
</dbReference>
<reference evidence="19 20" key="1">
    <citation type="submission" date="2015-12" db="EMBL/GenBank/DDBJ databases">
        <title>Diversity of Burkholderia near neighbor genomes.</title>
        <authorList>
            <person name="Sahl J."/>
            <person name="Wagner D."/>
            <person name="Keim P."/>
        </authorList>
    </citation>
    <scope>NUCLEOTIDE SEQUENCE [LARGE SCALE GENOMIC DNA]</scope>
    <source>
        <strain evidence="19 20">BDU6</strain>
    </source>
</reference>
<comment type="similarity">
    <text evidence="3 15 17">Belongs to the RNA methyltransferase TrmD family.</text>
</comment>
<organism evidence="19 20">
    <name type="scientific">Burkholderia mayonis</name>
    <dbReference type="NCBI Taxonomy" id="1385591"/>
    <lineage>
        <taxon>Bacteria</taxon>
        <taxon>Pseudomonadati</taxon>
        <taxon>Pseudomonadota</taxon>
        <taxon>Betaproteobacteria</taxon>
        <taxon>Burkholderiales</taxon>
        <taxon>Burkholderiaceae</taxon>
        <taxon>Burkholderia</taxon>
        <taxon>pseudomallei group</taxon>
    </lineage>
</organism>
<dbReference type="CDD" id="cd18080">
    <property type="entry name" value="TrmD-like"/>
    <property type="match status" value="1"/>
</dbReference>
<evidence type="ECO:0000256" key="6">
    <source>
        <dbReference type="ARBA" id="ARBA00014679"/>
    </source>
</evidence>
<feature type="binding site" evidence="15 16">
    <location>
        <position position="125"/>
    </location>
    <ligand>
        <name>S-adenosyl-L-methionine</name>
        <dbReference type="ChEBI" id="CHEBI:59789"/>
    </ligand>
</feature>
<evidence type="ECO:0000256" key="7">
    <source>
        <dbReference type="ARBA" id="ARBA00022490"/>
    </source>
</evidence>
<dbReference type="GO" id="GO:0005829">
    <property type="term" value="C:cytosol"/>
    <property type="evidence" value="ECO:0007669"/>
    <property type="project" value="TreeGrafter"/>
</dbReference>
<keyword evidence="11 15" id="KW-0819">tRNA processing</keyword>
<dbReference type="InterPro" id="IPR002649">
    <property type="entry name" value="tRNA_m1G_MeTrfase_TrmD"/>
</dbReference>
<keyword evidence="7 15" id="KW-0963">Cytoplasm</keyword>
<dbReference type="AlphaFoldDB" id="A0A1B4FFT5"/>
<evidence type="ECO:0000256" key="2">
    <source>
        <dbReference type="ARBA" id="ARBA00004496"/>
    </source>
</evidence>
<comment type="subunit">
    <text evidence="4 15 17">Homodimer.</text>
</comment>
<comment type="catalytic activity">
    <reaction evidence="14 15 17">
        <text>guanosine(37) in tRNA + S-adenosyl-L-methionine = N(1)-methylguanosine(37) in tRNA + S-adenosyl-L-homocysteine + H(+)</text>
        <dbReference type="Rhea" id="RHEA:36899"/>
        <dbReference type="Rhea" id="RHEA-COMP:10145"/>
        <dbReference type="Rhea" id="RHEA-COMP:10147"/>
        <dbReference type="ChEBI" id="CHEBI:15378"/>
        <dbReference type="ChEBI" id="CHEBI:57856"/>
        <dbReference type="ChEBI" id="CHEBI:59789"/>
        <dbReference type="ChEBI" id="CHEBI:73542"/>
        <dbReference type="ChEBI" id="CHEBI:74269"/>
        <dbReference type="EC" id="2.1.1.228"/>
    </reaction>
</comment>
<evidence type="ECO:0000256" key="12">
    <source>
        <dbReference type="ARBA" id="ARBA00029736"/>
    </source>
</evidence>
<dbReference type="RefSeq" id="WP_059596693.1">
    <property type="nucleotide sequence ID" value="NZ_CP013386.1"/>
</dbReference>
<dbReference type="KEGG" id="buu:WS70_12500"/>
<comment type="function">
    <text evidence="1 15 17">Specifically methylates guanosine-37 in various tRNAs.</text>
</comment>
<keyword evidence="20" id="KW-1185">Reference proteome</keyword>
<keyword evidence="10 15" id="KW-0949">S-adenosyl-L-methionine</keyword>
<name>A0A1B4FFT5_9BURK</name>
<evidence type="ECO:0000259" key="18">
    <source>
        <dbReference type="Pfam" id="PF01746"/>
    </source>
</evidence>
<dbReference type="Gene3D" id="1.10.1270.20">
    <property type="entry name" value="tRNA(m1g37)methyltransferase, domain 2"/>
    <property type="match status" value="1"/>
</dbReference>
<feature type="domain" description="tRNA methyltransferase TRMD/TRM10-type" evidence="18">
    <location>
        <begin position="10"/>
        <end position="237"/>
    </location>
</feature>
<feature type="binding site" evidence="15 16">
    <location>
        <begin position="145"/>
        <end position="150"/>
    </location>
    <ligand>
        <name>S-adenosyl-L-methionine</name>
        <dbReference type="ChEBI" id="CHEBI:59789"/>
    </ligand>
</feature>
<protein>
    <recommendedName>
        <fullName evidence="6 15">tRNA (guanine-N(1)-)-methyltransferase</fullName>
        <ecNumber evidence="5 15">2.1.1.228</ecNumber>
    </recommendedName>
    <alternativeName>
        <fullName evidence="12 15">M1G-methyltransferase</fullName>
    </alternativeName>
    <alternativeName>
        <fullName evidence="13 15">tRNA [GM37] methyltransferase</fullName>
    </alternativeName>
</protein>
<evidence type="ECO:0000256" key="11">
    <source>
        <dbReference type="ARBA" id="ARBA00022694"/>
    </source>
</evidence>
<keyword evidence="8 15" id="KW-0489">Methyltransferase</keyword>
<evidence type="ECO:0000256" key="10">
    <source>
        <dbReference type="ARBA" id="ARBA00022691"/>
    </source>
</evidence>
<dbReference type="SUPFAM" id="SSF75217">
    <property type="entry name" value="alpha/beta knot"/>
    <property type="match status" value="1"/>
</dbReference>
<evidence type="ECO:0000256" key="14">
    <source>
        <dbReference type="ARBA" id="ARBA00047783"/>
    </source>
</evidence>
<dbReference type="InterPro" id="IPR023148">
    <property type="entry name" value="tRNA_m1G_MeTrfase_C_sf"/>
</dbReference>